<keyword evidence="3" id="KW-1185">Reference proteome</keyword>
<comment type="caution">
    <text evidence="2">The sequence shown here is derived from an EMBL/GenBank/DDBJ whole genome shotgun (WGS) entry which is preliminary data.</text>
</comment>
<evidence type="ECO:0000313" key="3">
    <source>
        <dbReference type="Proteomes" id="UP000535182"/>
    </source>
</evidence>
<evidence type="ECO:0000256" key="1">
    <source>
        <dbReference type="SAM" id="MobiDB-lite"/>
    </source>
</evidence>
<feature type="region of interest" description="Disordered" evidence="1">
    <location>
        <begin position="22"/>
        <end position="49"/>
    </location>
</feature>
<proteinExistence type="predicted"/>
<name>A0A9X0U6S7_9BACT</name>
<dbReference type="EMBL" id="JACHEB010000018">
    <property type="protein sequence ID" value="MBB5331793.1"/>
    <property type="molecule type" value="Genomic_DNA"/>
</dbReference>
<accession>A0A9X0U6S7</accession>
<dbReference type="AlphaFoldDB" id="A0A9X0U6S7"/>
<sequence>MARPRKTLEELKLSGTFQQNKARYSHMLPSAEPTAAHPATEGLGEPPSHLKAADKKAWHEVVAMTFPGTLEQKDRLLVEIASQLLVKQRAGTIKVAELKQLTTILTGFQSRSRATTSVAPTPNESIDPSDEFFAQCDKEDAEEKRVRVEMERRRNLGPQEGQTHAEFDRWCRWATVRDEFAQSSKSSL</sequence>
<organism evidence="2 3">
    <name type="scientific">Tunturiibacter gelidiferens</name>
    <dbReference type="NCBI Taxonomy" id="3069689"/>
    <lineage>
        <taxon>Bacteria</taxon>
        <taxon>Pseudomonadati</taxon>
        <taxon>Acidobacteriota</taxon>
        <taxon>Terriglobia</taxon>
        <taxon>Terriglobales</taxon>
        <taxon>Acidobacteriaceae</taxon>
        <taxon>Tunturiibacter</taxon>
    </lineage>
</organism>
<dbReference type="Proteomes" id="UP000535182">
    <property type="component" value="Unassembled WGS sequence"/>
</dbReference>
<reference evidence="2 3" key="1">
    <citation type="submission" date="2020-08" db="EMBL/GenBank/DDBJ databases">
        <title>Genomic Encyclopedia of Type Strains, Phase IV (KMG-V): Genome sequencing to study the core and pangenomes of soil and plant-associated prokaryotes.</title>
        <authorList>
            <person name="Whitman W."/>
        </authorList>
    </citation>
    <scope>NUCLEOTIDE SEQUENCE [LARGE SCALE GENOMIC DNA]</scope>
    <source>
        <strain evidence="2 3">X5P2</strain>
    </source>
</reference>
<gene>
    <name evidence="2" type="ORF">HDF14_005442</name>
</gene>
<protein>
    <submittedName>
        <fullName evidence="2">Uncharacterized protein</fullName>
    </submittedName>
</protein>
<evidence type="ECO:0000313" key="2">
    <source>
        <dbReference type="EMBL" id="MBB5331793.1"/>
    </source>
</evidence>
<dbReference type="RefSeq" id="WP_183981573.1">
    <property type="nucleotide sequence ID" value="NZ_JACHEB010000018.1"/>
</dbReference>